<gene>
    <name evidence="1" type="ORF">MML48_1g14180</name>
</gene>
<evidence type="ECO:0000313" key="2">
    <source>
        <dbReference type="Proteomes" id="UP001056778"/>
    </source>
</evidence>
<dbReference type="EMBL" id="CM043015">
    <property type="protein sequence ID" value="KAI4471649.1"/>
    <property type="molecule type" value="Genomic_DNA"/>
</dbReference>
<comment type="caution">
    <text evidence="1">The sequence shown here is derived from an EMBL/GenBank/DDBJ whole genome shotgun (WGS) entry which is preliminary data.</text>
</comment>
<dbReference type="Proteomes" id="UP001056778">
    <property type="component" value="Chromosome 1"/>
</dbReference>
<accession>A0ACB9TYC7</accession>
<evidence type="ECO:0000313" key="1">
    <source>
        <dbReference type="EMBL" id="KAI4471649.1"/>
    </source>
</evidence>
<reference evidence="1" key="1">
    <citation type="submission" date="2022-04" db="EMBL/GenBank/DDBJ databases">
        <title>Chromosome-scale genome assembly of Holotrichia oblita Faldermann.</title>
        <authorList>
            <person name="Rongchong L."/>
        </authorList>
    </citation>
    <scope>NUCLEOTIDE SEQUENCE</scope>
    <source>
        <strain evidence="1">81SQS9</strain>
    </source>
</reference>
<organism evidence="1 2">
    <name type="scientific">Holotrichia oblita</name>
    <name type="common">Chafer beetle</name>
    <dbReference type="NCBI Taxonomy" id="644536"/>
    <lineage>
        <taxon>Eukaryota</taxon>
        <taxon>Metazoa</taxon>
        <taxon>Ecdysozoa</taxon>
        <taxon>Arthropoda</taxon>
        <taxon>Hexapoda</taxon>
        <taxon>Insecta</taxon>
        <taxon>Pterygota</taxon>
        <taxon>Neoptera</taxon>
        <taxon>Endopterygota</taxon>
        <taxon>Coleoptera</taxon>
        <taxon>Polyphaga</taxon>
        <taxon>Scarabaeiformia</taxon>
        <taxon>Scarabaeidae</taxon>
        <taxon>Melolonthinae</taxon>
        <taxon>Holotrichia</taxon>
    </lineage>
</organism>
<sequence length="154" mass="17043">MFSSEVEKVLGMSAAEVGKAYDEDKSALAEIADKANFKQFVFRCRAKYEVYNDENRLKTVAVRVDPVNHKKVFNGDEACLLLCPKESKVLAPKRARTVYDVDRGTAKSSLTVMFTFSASGTITLPMVVIPYKRLPAVIAKSVPDEWGKNTSDNG</sequence>
<proteinExistence type="predicted"/>
<protein>
    <submittedName>
        <fullName evidence="1">Nucleic acid-binding protein</fullName>
    </submittedName>
</protein>
<name>A0ACB9TYC7_HOLOL</name>
<keyword evidence="2" id="KW-1185">Reference proteome</keyword>